<dbReference type="EMBL" id="CAJOBD010031342">
    <property type="protein sequence ID" value="CAF4285718.1"/>
    <property type="molecule type" value="Genomic_DNA"/>
</dbReference>
<proteinExistence type="predicted"/>
<feature type="non-terminal residue" evidence="1">
    <location>
        <position position="57"/>
    </location>
</feature>
<accession>A0A820H041</accession>
<dbReference type="Proteomes" id="UP000663836">
    <property type="component" value="Unassembled WGS sequence"/>
</dbReference>
<evidence type="ECO:0000313" key="1">
    <source>
        <dbReference type="EMBL" id="CAF4285718.1"/>
    </source>
</evidence>
<protein>
    <submittedName>
        <fullName evidence="1">Uncharacterized protein</fullName>
    </submittedName>
</protein>
<organism evidence="1 2">
    <name type="scientific">Rotaria sordida</name>
    <dbReference type="NCBI Taxonomy" id="392033"/>
    <lineage>
        <taxon>Eukaryota</taxon>
        <taxon>Metazoa</taxon>
        <taxon>Spiralia</taxon>
        <taxon>Gnathifera</taxon>
        <taxon>Rotifera</taxon>
        <taxon>Eurotatoria</taxon>
        <taxon>Bdelloidea</taxon>
        <taxon>Philodinida</taxon>
        <taxon>Philodinidae</taxon>
        <taxon>Rotaria</taxon>
    </lineage>
</organism>
<reference evidence="1" key="1">
    <citation type="submission" date="2021-02" db="EMBL/GenBank/DDBJ databases">
        <authorList>
            <person name="Nowell W R."/>
        </authorList>
    </citation>
    <scope>NUCLEOTIDE SEQUENCE</scope>
</reference>
<name>A0A820H041_9BILA</name>
<comment type="caution">
    <text evidence="1">The sequence shown here is derived from an EMBL/GenBank/DDBJ whole genome shotgun (WGS) entry which is preliminary data.</text>
</comment>
<evidence type="ECO:0000313" key="2">
    <source>
        <dbReference type="Proteomes" id="UP000663836"/>
    </source>
</evidence>
<sequence length="57" mass="6704">MVLVVCHQIRKNAIKINQNTVPIRYMEMTVLDAFLIFDERFPGLTGRTTFYSSRPRD</sequence>
<gene>
    <name evidence="1" type="ORF">JBS370_LOCUS39902</name>
</gene>
<dbReference type="AlphaFoldDB" id="A0A820H041"/>